<evidence type="ECO:0000256" key="4">
    <source>
        <dbReference type="ARBA" id="ARBA00023040"/>
    </source>
</evidence>
<keyword evidence="2 9" id="KW-0812">Transmembrane</keyword>
<evidence type="ECO:0000256" key="1">
    <source>
        <dbReference type="ARBA" id="ARBA00004141"/>
    </source>
</evidence>
<dbReference type="InterPro" id="IPR002455">
    <property type="entry name" value="GPCR3_GABA-B"/>
</dbReference>
<comment type="caution">
    <text evidence="12">The sequence shown here is derived from an EMBL/GenBank/DDBJ whole genome shotgun (WGS) entry which is preliminary data.</text>
</comment>
<feature type="transmembrane region" description="Helical" evidence="9">
    <location>
        <begin position="945"/>
        <end position="966"/>
    </location>
</feature>
<dbReference type="GO" id="GO:0038039">
    <property type="term" value="C:G protein-coupled receptor heterodimeric complex"/>
    <property type="evidence" value="ECO:0007669"/>
    <property type="project" value="TreeGrafter"/>
</dbReference>
<gene>
    <name evidence="12" type="ORF">FCC1311_097782</name>
</gene>
<feature type="transmembrane region" description="Helical" evidence="9">
    <location>
        <begin position="866"/>
        <end position="886"/>
    </location>
</feature>
<dbReference type="OrthoDB" id="47382at2759"/>
<evidence type="ECO:0000256" key="3">
    <source>
        <dbReference type="ARBA" id="ARBA00022989"/>
    </source>
</evidence>
<dbReference type="PANTHER" id="PTHR10519">
    <property type="entry name" value="GABA-B RECEPTOR"/>
    <property type="match status" value="1"/>
</dbReference>
<proteinExistence type="predicted"/>
<dbReference type="InterPro" id="IPR017978">
    <property type="entry name" value="GPCR_3_C"/>
</dbReference>
<dbReference type="PANTHER" id="PTHR10519:SF20">
    <property type="entry name" value="G-PROTEIN COUPLED RECEPTOR 156-RELATED"/>
    <property type="match status" value="1"/>
</dbReference>
<dbReference type="Gene3D" id="3.30.450.20">
    <property type="entry name" value="PAS domain"/>
    <property type="match status" value="1"/>
</dbReference>
<keyword evidence="5 9" id="KW-0472">Membrane</keyword>
<comment type="subcellular location">
    <subcellularLocation>
        <location evidence="1">Membrane</location>
        <topology evidence="1">Multi-pass membrane protein</topology>
    </subcellularLocation>
</comment>
<dbReference type="Pfam" id="PF00003">
    <property type="entry name" value="7tm_3"/>
    <property type="match status" value="1"/>
</dbReference>
<evidence type="ECO:0000256" key="9">
    <source>
        <dbReference type="SAM" id="Phobius"/>
    </source>
</evidence>
<feature type="transmembrane region" description="Helical" evidence="9">
    <location>
        <begin position="824"/>
        <end position="845"/>
    </location>
</feature>
<evidence type="ECO:0000256" key="5">
    <source>
        <dbReference type="ARBA" id="ARBA00023136"/>
    </source>
</evidence>
<feature type="signal peptide" evidence="10">
    <location>
        <begin position="1"/>
        <end position="20"/>
    </location>
</feature>
<evidence type="ECO:0000256" key="10">
    <source>
        <dbReference type="SAM" id="SignalP"/>
    </source>
</evidence>
<evidence type="ECO:0000259" key="11">
    <source>
        <dbReference type="PROSITE" id="PS50259"/>
    </source>
</evidence>
<organism evidence="12 13">
    <name type="scientific">Hondaea fermentalgiana</name>
    <dbReference type="NCBI Taxonomy" id="2315210"/>
    <lineage>
        <taxon>Eukaryota</taxon>
        <taxon>Sar</taxon>
        <taxon>Stramenopiles</taxon>
        <taxon>Bigyra</taxon>
        <taxon>Labyrinthulomycetes</taxon>
        <taxon>Thraustochytrida</taxon>
        <taxon>Thraustochytriidae</taxon>
        <taxon>Hondaea</taxon>
    </lineage>
</organism>
<reference evidence="12 13" key="1">
    <citation type="submission" date="2017-12" db="EMBL/GenBank/DDBJ databases">
        <title>Sequencing, de novo assembly and annotation of complete genome of a new Thraustochytrid species, strain FCC1311.</title>
        <authorList>
            <person name="Sedici K."/>
            <person name="Godart F."/>
            <person name="Aiese Cigliano R."/>
            <person name="Sanseverino W."/>
            <person name="Barakat M."/>
            <person name="Ortet P."/>
            <person name="Marechal E."/>
            <person name="Cagnac O."/>
            <person name="Amato A."/>
        </authorList>
    </citation>
    <scope>NUCLEOTIDE SEQUENCE [LARGE SCALE GENOMIC DNA]</scope>
</reference>
<feature type="transmembrane region" description="Helical" evidence="9">
    <location>
        <begin position="747"/>
        <end position="767"/>
    </location>
</feature>
<keyword evidence="13" id="KW-1185">Reference proteome</keyword>
<evidence type="ECO:0000256" key="2">
    <source>
        <dbReference type="ARBA" id="ARBA00022692"/>
    </source>
</evidence>
<evidence type="ECO:0000256" key="8">
    <source>
        <dbReference type="ARBA" id="ARBA00023224"/>
    </source>
</evidence>
<dbReference type="PROSITE" id="PS50259">
    <property type="entry name" value="G_PROTEIN_RECEP_F3_4"/>
    <property type="match status" value="1"/>
</dbReference>
<feature type="transmembrane region" description="Helical" evidence="9">
    <location>
        <begin position="779"/>
        <end position="799"/>
    </location>
</feature>
<keyword evidence="10" id="KW-0732">Signal</keyword>
<feature type="transmembrane region" description="Helical" evidence="9">
    <location>
        <begin position="906"/>
        <end position="925"/>
    </location>
</feature>
<evidence type="ECO:0000313" key="13">
    <source>
        <dbReference type="Proteomes" id="UP000241890"/>
    </source>
</evidence>
<keyword evidence="8" id="KW-0807">Transducer</keyword>
<dbReference type="EMBL" id="BEYU01000162">
    <property type="protein sequence ID" value="GBG33555.1"/>
    <property type="molecule type" value="Genomic_DNA"/>
</dbReference>
<keyword evidence="4" id="KW-0297">G-protein coupled receptor</keyword>
<evidence type="ECO:0000256" key="7">
    <source>
        <dbReference type="ARBA" id="ARBA00023180"/>
    </source>
</evidence>
<keyword evidence="7" id="KW-0325">Glycoprotein</keyword>
<dbReference type="AlphaFoldDB" id="A0A2R5GSI5"/>
<protein>
    <submittedName>
        <fullName evidence="12">Gamma-aminobutyric acid type B receptor subunit 1</fullName>
    </submittedName>
</protein>
<accession>A0A2R5GSI5</accession>
<name>A0A2R5GSI5_9STRA</name>
<evidence type="ECO:0000313" key="12">
    <source>
        <dbReference type="EMBL" id="GBG33555.1"/>
    </source>
</evidence>
<keyword evidence="3 9" id="KW-1133">Transmembrane helix</keyword>
<evidence type="ECO:0000256" key="6">
    <source>
        <dbReference type="ARBA" id="ARBA00023170"/>
    </source>
</evidence>
<keyword evidence="6 12" id="KW-0675">Receptor</keyword>
<dbReference type="Proteomes" id="UP000241890">
    <property type="component" value="Unassembled WGS sequence"/>
</dbReference>
<feature type="domain" description="G-protein coupled receptors family 3 profile" evidence="11">
    <location>
        <begin position="817"/>
        <end position="1017"/>
    </location>
</feature>
<dbReference type="GO" id="GO:0004965">
    <property type="term" value="F:G protein-coupled GABA receptor activity"/>
    <property type="evidence" value="ECO:0007669"/>
    <property type="project" value="InterPro"/>
</dbReference>
<dbReference type="InParanoid" id="A0A2R5GSI5"/>
<feature type="chain" id="PRO_5015342716" evidence="10">
    <location>
        <begin position="21"/>
        <end position="1046"/>
    </location>
</feature>
<sequence length="1046" mass="112997">MKAALLAVTALVTLLGRAEGVRPERLIDDKTSSAFPACSAGYSTQCSFNNVRRLVDAVASDLDATTDLSALLQSINNKEKNVNDGFGFSPYVFETTGMTCVANGRSTHFNGLTMAEIASNLTVVTMQEELSDEIRAAAEETSDGWIKFSFTSEDLPDEPVSSFGYVNKATVDGDDYIVMSAIARRTLPRMDVDTCPNSVNRRCSIQNVRSIIGSVLTRGMDVTTDADLRELWTEISYPIDDSFRDGPWYVFSYELNMPQRMTGHKKLQYVGMDHFNVTNSVVPVTFMNGTELHYIFADAALQGGGWATYLWQIGNQVELRPKVSFITGFTHNGIQYLAGAGFNHIRDPQTDASLCTACLASTAEPCAIGNVLSLSAHAEVELLTDIPSDVAFPKLTTDDEFRMPGGFGVTVVDYNGTVVADSLDESAVGTGVENALIARDIDDAQTTAIHDSLVALANQGGGWLELAGATGQPSFAAFVNKISKYGREYYLMNGYQAAAMSTEASCSAQYSAPCAETNVRALVGQVVTQLQLADTETEVQAILDDINLGDASAYFVGPDFYAIVLNEDFQLVAFGDVQTRGDWDMSVPDDYLLFVQQIQAVSTLGNEFTQDLRNAAFRVGGGNFTVTWNSAESSAFEERTIYVQPAKRKNAEGQELTYFVMSMYTMAAASPLCNTDDECPENAYCVEGDLGYDTRCTCGFYYSHVYNASTEEGDNTCAVTPTQTVMLSCVEDSEKAISNDIKAIAKALGSINVIYAACCMIWTLVMHKHAIVRASQPQLLALVALGITVSSGTIFAMSIDDSVGPPAADGANTRANTACMAQPWFYGLGFAITYCSMIVKLRRVAKVFKSAAALKKAKGVSLKETLAFLAGLLLVEVLIILVWTVVDPLNFERPEDDPLNGACKSPTASNYVVALAVYHLGLLFYGAKLSYRCRKVNGVFAEAKFLSLAMIGNLQVLLLALPVILLTADDSITSLFIRSIAVFLNDFSTTSLIFLPKMYFCVFGAPESSTIGIRTKRTGGGGTTVVSTHNDTVPQSSVLQGSVVPT</sequence>